<sequence length="251" mass="28959">MAKRKSKRKPPRTGNRSSSSERQLAVAATPAAHLVTNTGFSLPAGWRVEEVIRSDRSKFDRYYFEPETGAKFRSLKDVERHVNGEEVSRVYRSSSDNHPEMLKWDEEEQSPNHWAIVPSKREDIADTNQLPDGWRVEEVPRATGSYIDKYYYEPGTGMRFRSMASVQRHLSELNRENAPLSKMFKLHHNTAPRSKASREEPLFGKTPSKVNWVLANHKGDAWNPFIGDTLVSDSVKEKWIKRFMSYMDKTS</sequence>
<dbReference type="GO" id="GO:0005634">
    <property type="term" value="C:nucleus"/>
    <property type="evidence" value="ECO:0007669"/>
    <property type="project" value="UniProtKB-SubCell"/>
</dbReference>
<dbReference type="PROSITE" id="PS50982">
    <property type="entry name" value="MBD"/>
    <property type="match status" value="2"/>
</dbReference>
<dbReference type="OrthoDB" id="10072024at2759"/>
<dbReference type="InterPro" id="IPR001739">
    <property type="entry name" value="Methyl_CpG_DNA-bd"/>
</dbReference>
<evidence type="ECO:0000256" key="4">
    <source>
        <dbReference type="ARBA" id="ARBA00023163"/>
    </source>
</evidence>
<comment type="subcellular location">
    <subcellularLocation>
        <location evidence="1">Nucleus</location>
    </subcellularLocation>
</comment>
<evidence type="ECO:0000256" key="1">
    <source>
        <dbReference type="ARBA" id="ARBA00004123"/>
    </source>
</evidence>
<dbReference type="PANTHER" id="PTHR12396:SF38">
    <property type="entry name" value="METHYL-CPG-BINDING DOMAIN-CONTAINING PROTEIN 7"/>
    <property type="match status" value="1"/>
</dbReference>
<keyword evidence="9" id="KW-1185">Reference proteome</keyword>
<evidence type="ECO:0000256" key="2">
    <source>
        <dbReference type="ARBA" id="ARBA00023015"/>
    </source>
</evidence>
<keyword evidence="5" id="KW-0539">Nucleus</keyword>
<dbReference type="AlphaFoldDB" id="A0A484NAV7"/>
<feature type="compositionally biased region" description="Basic residues" evidence="6">
    <location>
        <begin position="1"/>
        <end position="11"/>
    </location>
</feature>
<feature type="domain" description="MBD" evidence="7">
    <location>
        <begin position="32"/>
        <end position="102"/>
    </location>
</feature>
<evidence type="ECO:0000313" key="9">
    <source>
        <dbReference type="Proteomes" id="UP000595140"/>
    </source>
</evidence>
<dbReference type="Proteomes" id="UP000595140">
    <property type="component" value="Unassembled WGS sequence"/>
</dbReference>
<keyword evidence="2" id="KW-0805">Transcription regulation</keyword>
<evidence type="ECO:0000313" key="8">
    <source>
        <dbReference type="EMBL" id="VFQ98180.1"/>
    </source>
</evidence>
<proteinExistence type="predicted"/>
<feature type="domain" description="MBD" evidence="7">
    <location>
        <begin position="120"/>
        <end position="191"/>
    </location>
</feature>
<feature type="region of interest" description="Disordered" evidence="6">
    <location>
        <begin position="1"/>
        <end position="30"/>
    </location>
</feature>
<dbReference type="EMBL" id="OOIL02006568">
    <property type="protein sequence ID" value="VFQ98180.1"/>
    <property type="molecule type" value="Genomic_DNA"/>
</dbReference>
<organism evidence="8 9">
    <name type="scientific">Cuscuta campestris</name>
    <dbReference type="NCBI Taxonomy" id="132261"/>
    <lineage>
        <taxon>Eukaryota</taxon>
        <taxon>Viridiplantae</taxon>
        <taxon>Streptophyta</taxon>
        <taxon>Embryophyta</taxon>
        <taxon>Tracheophyta</taxon>
        <taxon>Spermatophyta</taxon>
        <taxon>Magnoliopsida</taxon>
        <taxon>eudicotyledons</taxon>
        <taxon>Gunneridae</taxon>
        <taxon>Pentapetalae</taxon>
        <taxon>asterids</taxon>
        <taxon>lamiids</taxon>
        <taxon>Solanales</taxon>
        <taxon>Convolvulaceae</taxon>
        <taxon>Cuscuteae</taxon>
        <taxon>Cuscuta</taxon>
        <taxon>Cuscuta subgen. Grammica</taxon>
        <taxon>Cuscuta sect. Cleistogrammica</taxon>
    </lineage>
</organism>
<dbReference type="SUPFAM" id="SSF54171">
    <property type="entry name" value="DNA-binding domain"/>
    <property type="match status" value="2"/>
</dbReference>
<reference evidence="8 9" key="1">
    <citation type="submission" date="2018-04" db="EMBL/GenBank/DDBJ databases">
        <authorList>
            <person name="Vogel A."/>
        </authorList>
    </citation>
    <scope>NUCLEOTIDE SEQUENCE [LARGE SCALE GENOMIC DNA]</scope>
</reference>
<evidence type="ECO:0000259" key="7">
    <source>
        <dbReference type="PROSITE" id="PS50982"/>
    </source>
</evidence>
<keyword evidence="3" id="KW-0238">DNA-binding</keyword>
<evidence type="ECO:0000256" key="6">
    <source>
        <dbReference type="SAM" id="MobiDB-lite"/>
    </source>
</evidence>
<name>A0A484NAV7_9ASTE</name>
<dbReference type="Gene3D" id="3.30.890.10">
    <property type="entry name" value="Methyl-cpg-binding Protein 2, Chain A"/>
    <property type="match status" value="2"/>
</dbReference>
<protein>
    <recommendedName>
        <fullName evidence="7">MBD domain-containing protein</fullName>
    </recommendedName>
</protein>
<gene>
    <name evidence="8" type="ORF">CCAM_LOCUS39956</name>
</gene>
<dbReference type="GO" id="GO:0003677">
    <property type="term" value="F:DNA binding"/>
    <property type="evidence" value="ECO:0007669"/>
    <property type="project" value="UniProtKB-KW"/>
</dbReference>
<dbReference type="Pfam" id="PF01429">
    <property type="entry name" value="MBD"/>
    <property type="match status" value="2"/>
</dbReference>
<evidence type="ECO:0000256" key="3">
    <source>
        <dbReference type="ARBA" id="ARBA00023125"/>
    </source>
</evidence>
<dbReference type="InterPro" id="IPR016177">
    <property type="entry name" value="DNA-bd_dom_sf"/>
</dbReference>
<keyword evidence="4" id="KW-0804">Transcription</keyword>
<accession>A0A484NAV7</accession>
<dbReference type="PANTHER" id="PTHR12396">
    <property type="entry name" value="METHYL-CPG BINDING PROTEIN, MBD"/>
    <property type="match status" value="1"/>
</dbReference>
<evidence type="ECO:0000256" key="5">
    <source>
        <dbReference type="ARBA" id="ARBA00023242"/>
    </source>
</evidence>